<organism evidence="2 3">
    <name type="scientific">Azonexus hydrophilus</name>
    <dbReference type="NCBI Taxonomy" id="418702"/>
    <lineage>
        <taxon>Bacteria</taxon>
        <taxon>Pseudomonadati</taxon>
        <taxon>Pseudomonadota</taxon>
        <taxon>Betaproteobacteria</taxon>
        <taxon>Rhodocyclales</taxon>
        <taxon>Azonexaceae</taxon>
        <taxon>Azonexus</taxon>
    </lineage>
</organism>
<proteinExistence type="predicted"/>
<protein>
    <submittedName>
        <fullName evidence="2">DUF4845 domain-containing protein</fullName>
    </submittedName>
</protein>
<gene>
    <name evidence="2" type="ORF">AADV58_09705</name>
</gene>
<evidence type="ECO:0000313" key="3">
    <source>
        <dbReference type="Proteomes" id="UP001479520"/>
    </source>
</evidence>
<dbReference type="Proteomes" id="UP001479520">
    <property type="component" value="Chromosome"/>
</dbReference>
<dbReference type="Pfam" id="PF16137">
    <property type="entry name" value="DUF4845"/>
    <property type="match status" value="1"/>
</dbReference>
<evidence type="ECO:0000256" key="1">
    <source>
        <dbReference type="SAM" id="Phobius"/>
    </source>
</evidence>
<keyword evidence="1" id="KW-1133">Transmembrane helix</keyword>
<dbReference type="InterPro" id="IPR032314">
    <property type="entry name" value="DUF4845"/>
</dbReference>
<sequence>MKYQRGVALSGLIFWGIVLVLVAVLGMKVTPSVIEYYKILQGSKAVVAKATPDSTVVELRRSFDKYAEVDHLAFSSRDLEIYKDKRGQVVIEFAYEKRIPLFANVSLLIDYKGTTAE</sequence>
<keyword evidence="3" id="KW-1185">Reference proteome</keyword>
<keyword evidence="1" id="KW-0812">Transmembrane</keyword>
<feature type="transmembrane region" description="Helical" evidence="1">
    <location>
        <begin position="7"/>
        <end position="27"/>
    </location>
</feature>
<dbReference type="EMBL" id="CP151406">
    <property type="protein sequence ID" value="WZJ20234.1"/>
    <property type="molecule type" value="Genomic_DNA"/>
</dbReference>
<evidence type="ECO:0000313" key="2">
    <source>
        <dbReference type="EMBL" id="WZJ20234.1"/>
    </source>
</evidence>
<name>A0ABZ2XFD9_9RHOO</name>
<reference evidence="2 3" key="1">
    <citation type="submission" date="2024-04" db="EMBL/GenBank/DDBJ databases">
        <title>Dissimilatory iodate-reducing microorganisms contribute to the enrichment of iodine in groundwater.</title>
        <authorList>
            <person name="Jiang Z."/>
        </authorList>
    </citation>
    <scope>NUCLEOTIDE SEQUENCE [LARGE SCALE GENOMIC DNA]</scope>
    <source>
        <strain evidence="2 3">NCP973</strain>
    </source>
</reference>
<accession>A0ABZ2XFD9</accession>
<dbReference type="RefSeq" id="WP_028995609.1">
    <property type="nucleotide sequence ID" value="NZ_CALFBA010000019.1"/>
</dbReference>
<keyword evidence="1" id="KW-0472">Membrane</keyword>